<name>A0A1H8UK35_9EURY</name>
<gene>
    <name evidence="1" type="ORF">SAMN05216388_10285</name>
</gene>
<reference evidence="2" key="1">
    <citation type="submission" date="2016-10" db="EMBL/GenBank/DDBJ databases">
        <authorList>
            <person name="Varghese N."/>
            <person name="Submissions S."/>
        </authorList>
    </citation>
    <scope>NUCLEOTIDE SEQUENCE [LARGE SCALE GENOMIC DNA]</scope>
    <source>
        <strain evidence="2">IBRC-M 10043</strain>
    </source>
</reference>
<dbReference type="Proteomes" id="UP000198775">
    <property type="component" value="Unassembled WGS sequence"/>
</dbReference>
<dbReference type="EMBL" id="FOCX01000028">
    <property type="protein sequence ID" value="SEP02958.1"/>
    <property type="molecule type" value="Genomic_DNA"/>
</dbReference>
<accession>A0A1H8UK35</accession>
<evidence type="ECO:0000313" key="2">
    <source>
        <dbReference type="Proteomes" id="UP000198775"/>
    </source>
</evidence>
<evidence type="ECO:0000313" key="1">
    <source>
        <dbReference type="EMBL" id="SEP02958.1"/>
    </source>
</evidence>
<keyword evidence="2" id="KW-1185">Reference proteome</keyword>
<proteinExistence type="predicted"/>
<protein>
    <submittedName>
        <fullName evidence="1">Uncharacterized protein</fullName>
    </submittedName>
</protein>
<organism evidence="1 2">
    <name type="scientific">Halorientalis persicus</name>
    <dbReference type="NCBI Taxonomy" id="1367881"/>
    <lineage>
        <taxon>Archaea</taxon>
        <taxon>Methanobacteriati</taxon>
        <taxon>Methanobacteriota</taxon>
        <taxon>Stenosarchaea group</taxon>
        <taxon>Halobacteria</taxon>
        <taxon>Halobacteriales</taxon>
        <taxon>Haloarculaceae</taxon>
        <taxon>Halorientalis</taxon>
    </lineage>
</organism>
<sequence length="51" mass="6010">MNENIVPSLETRQNMGDSSIEFLLVVTRSIFHRDIFDRQIRGKPTIWLTMC</sequence>
<dbReference type="AlphaFoldDB" id="A0A1H8UK35"/>